<gene>
    <name evidence="1" type="ORF">Lac1_17760</name>
</gene>
<reference evidence="2" key="1">
    <citation type="journal article" date="2023" name="Int. J. Syst. Evol. Microbiol.">
        <title>Claveliimonas bilis gen. nov., sp. nov., deoxycholic acid-producing bacteria isolated from human faeces, and reclassification of Sellimonas monacensis Zenner et al. 2021 as Claveliimonas monacensis comb. nov.</title>
        <authorList>
            <person name="Hisatomi A."/>
            <person name="Kastawa N.W.E.P.G."/>
            <person name="Song I."/>
            <person name="Ohkuma M."/>
            <person name="Fukiya S."/>
            <person name="Sakamoto M."/>
        </authorList>
    </citation>
    <scope>NUCLEOTIDE SEQUENCE [LARGE SCALE GENOMIC DNA]</scope>
    <source>
        <strain evidence="2">12BBH14</strain>
    </source>
</reference>
<evidence type="ECO:0000313" key="1">
    <source>
        <dbReference type="EMBL" id="BDZ77593.1"/>
    </source>
</evidence>
<accession>A0ABN6YWA4</accession>
<sequence>MERGESARRRKELLDRTRSLYGDREVPAIHPRYRAAYHKIYEEDGAENTETFGVRTVLCILLFMAFVLMDNQDIDIAQVSTDQIVSAVEEETQVQDVWMDLAESVR</sequence>
<evidence type="ECO:0000313" key="2">
    <source>
        <dbReference type="Proteomes" id="UP001305815"/>
    </source>
</evidence>
<keyword evidence="2" id="KW-1185">Reference proteome</keyword>
<name>A0ABN6YWA4_9FIRM</name>
<proteinExistence type="predicted"/>
<organism evidence="1 2">
    <name type="scientific">Claveliimonas bilis</name>
    <dbReference type="NCBI Taxonomy" id="3028070"/>
    <lineage>
        <taxon>Bacteria</taxon>
        <taxon>Bacillati</taxon>
        <taxon>Bacillota</taxon>
        <taxon>Clostridia</taxon>
        <taxon>Lachnospirales</taxon>
        <taxon>Lachnospiraceae</taxon>
        <taxon>Claveliimonas</taxon>
    </lineage>
</organism>
<dbReference type="Proteomes" id="UP001305815">
    <property type="component" value="Chromosome"/>
</dbReference>
<dbReference type="RefSeq" id="WP_316264635.1">
    <property type="nucleotide sequence ID" value="NZ_AP027742.1"/>
</dbReference>
<dbReference type="EMBL" id="AP027742">
    <property type="protein sequence ID" value="BDZ77593.1"/>
    <property type="molecule type" value="Genomic_DNA"/>
</dbReference>
<protein>
    <submittedName>
        <fullName evidence="1">Uncharacterized protein</fullName>
    </submittedName>
</protein>